<evidence type="ECO:0000313" key="1">
    <source>
        <dbReference type="EMBL" id="PIZ44863.1"/>
    </source>
</evidence>
<sequence length="73" mass="8137">MNHSWTGIGIERFASDADIKMMAANPRVAKRFTETEALIIDEISMLDADRLNLVERVARIAKGNFQSISTNAN</sequence>
<reference evidence="2" key="1">
    <citation type="submission" date="2017-09" db="EMBL/GenBank/DDBJ databases">
        <title>Depth-based differentiation of microbial function through sediment-hosted aquifers and enrichment of novel symbionts in the deep terrestrial subsurface.</title>
        <authorList>
            <person name="Probst A.J."/>
            <person name="Ladd B."/>
            <person name="Jarett J.K."/>
            <person name="Geller-Mcgrath D.E."/>
            <person name="Sieber C.M.K."/>
            <person name="Emerson J.B."/>
            <person name="Anantharaman K."/>
            <person name="Thomas B.C."/>
            <person name="Malmstrom R."/>
            <person name="Stieglmeier M."/>
            <person name="Klingl A."/>
            <person name="Woyke T."/>
            <person name="Ryan C.M."/>
            <person name="Banfield J.F."/>
        </authorList>
    </citation>
    <scope>NUCLEOTIDE SEQUENCE [LARGE SCALE GENOMIC DNA]</scope>
</reference>
<dbReference type="Proteomes" id="UP000230553">
    <property type="component" value="Unassembled WGS sequence"/>
</dbReference>
<proteinExistence type="predicted"/>
<protein>
    <submittedName>
        <fullName evidence="1">Uncharacterized protein</fullName>
    </submittedName>
</protein>
<name>A0A2M7TGP6_9BACT</name>
<comment type="caution">
    <text evidence="1">The sequence shown here is derived from an EMBL/GenBank/DDBJ whole genome shotgun (WGS) entry which is preliminary data.</text>
</comment>
<gene>
    <name evidence="1" type="ORF">COY31_01675</name>
</gene>
<evidence type="ECO:0000313" key="2">
    <source>
        <dbReference type="Proteomes" id="UP000230553"/>
    </source>
</evidence>
<dbReference type="EMBL" id="PFNM01000033">
    <property type="protein sequence ID" value="PIZ44863.1"/>
    <property type="molecule type" value="Genomic_DNA"/>
</dbReference>
<organism evidence="1 2">
    <name type="scientific">Candidatus Wolfebacteria bacterium CG_4_10_14_0_2_um_filter_39_18</name>
    <dbReference type="NCBI Taxonomy" id="1975061"/>
    <lineage>
        <taxon>Bacteria</taxon>
        <taxon>Candidatus Wolfeibacteriota</taxon>
    </lineage>
</organism>
<dbReference type="AlphaFoldDB" id="A0A2M7TGP6"/>
<accession>A0A2M7TGP6</accession>